<comment type="caution">
    <text evidence="2">The sequence shown here is derived from an EMBL/GenBank/DDBJ whole genome shotgun (WGS) entry which is preliminary data.</text>
</comment>
<evidence type="ECO:0000313" key="2">
    <source>
        <dbReference type="EMBL" id="MDO1536889.1"/>
    </source>
</evidence>
<dbReference type="EMBL" id="JAUKVY010000033">
    <property type="protein sequence ID" value="MDO1536889.1"/>
    <property type="molecule type" value="Genomic_DNA"/>
</dbReference>
<evidence type="ECO:0000259" key="1">
    <source>
        <dbReference type="Pfam" id="PF20796"/>
    </source>
</evidence>
<proteinExistence type="predicted"/>
<feature type="domain" description="PD-(D/E)XK nuclease-like" evidence="1">
    <location>
        <begin position="16"/>
        <end position="296"/>
    </location>
</feature>
<protein>
    <recommendedName>
        <fullName evidence="1">PD-(D/E)XK nuclease-like domain-containing protein</fullName>
    </recommendedName>
</protein>
<dbReference type="InterPro" id="IPR048822">
    <property type="entry name" value="PDDEXK_13"/>
</dbReference>
<sequence length="308" mass="34535">MPLLRPLVGTLPVDRSKFTARMRFHQGWWRAFVLNLPEGPRPNEANQTVCNALADGQAGRGNFLTHRVAAAVDAALKGRDGASAGIVDERRLRCNLLSSQPLAFNFFGHLADDLELASRALLPLFGLGGAKVVGIHFEYAPGKPAGDNSAFDVAVEYTRNGKRGLVGVECKYTDTFSPTEYRRDTYVDLHRNGSPTFKESYETLTSSRYNQLFRNQLVGEGLRQRGMFDEVHVRLFCAPDDKEARETGQRFGEMISASEVASFAVITYEEFIAKVQQQDLSWSDREWTMLLWARYCGMYLSDPAFEEA</sequence>
<keyword evidence="3" id="KW-1185">Reference proteome</keyword>
<reference evidence="2" key="1">
    <citation type="submission" date="2023-06" db="EMBL/GenBank/DDBJ databases">
        <authorList>
            <person name="Jiang Y."/>
            <person name="Liu Q."/>
        </authorList>
    </citation>
    <scope>NUCLEOTIDE SEQUENCE</scope>
    <source>
        <strain evidence="2">CGMCC 1.12090</strain>
    </source>
</reference>
<accession>A0ABT8SD90</accession>
<organism evidence="2 3">
    <name type="scientific">Variovorax ginsengisoli</name>
    <dbReference type="NCBI Taxonomy" id="363844"/>
    <lineage>
        <taxon>Bacteria</taxon>
        <taxon>Pseudomonadati</taxon>
        <taxon>Pseudomonadota</taxon>
        <taxon>Betaproteobacteria</taxon>
        <taxon>Burkholderiales</taxon>
        <taxon>Comamonadaceae</taxon>
        <taxon>Variovorax</taxon>
    </lineage>
</organism>
<dbReference type="RefSeq" id="WP_301815108.1">
    <property type="nucleotide sequence ID" value="NZ_JAUJZH010000033.1"/>
</dbReference>
<evidence type="ECO:0000313" key="3">
    <source>
        <dbReference type="Proteomes" id="UP001169027"/>
    </source>
</evidence>
<dbReference type="Proteomes" id="UP001169027">
    <property type="component" value="Unassembled WGS sequence"/>
</dbReference>
<dbReference type="Pfam" id="PF20796">
    <property type="entry name" value="PDDEXK_13"/>
    <property type="match status" value="1"/>
</dbReference>
<name>A0ABT8SD90_9BURK</name>
<gene>
    <name evidence="2" type="ORF">Q2T77_31930</name>
</gene>